<evidence type="ECO:0000313" key="2">
    <source>
        <dbReference type="Proteomes" id="UP000326799"/>
    </source>
</evidence>
<proteinExistence type="predicted"/>
<name>A0A5N6E5I8_9EURO</name>
<reference evidence="1 2" key="1">
    <citation type="submission" date="2019-04" db="EMBL/GenBank/DDBJ databases">
        <title>Fungal friends and foes A comparative genomics study of 23 Aspergillus species from section Flavi.</title>
        <authorList>
            <consortium name="DOE Joint Genome Institute"/>
            <person name="Kjaerbolling I."/>
            <person name="Vesth T.C."/>
            <person name="Frisvad J.C."/>
            <person name="Nybo J.L."/>
            <person name="Theobald S."/>
            <person name="Kildgaard S."/>
            <person name="Petersen T.I."/>
            <person name="Kuo A."/>
            <person name="Sato A."/>
            <person name="Lyhne E.K."/>
            <person name="Kogle M.E."/>
            <person name="Wiebenga A."/>
            <person name="Kun R.S."/>
            <person name="Lubbers R.J."/>
            <person name="Makela M.R."/>
            <person name="Barry K."/>
            <person name="Chovatia M."/>
            <person name="Clum A."/>
            <person name="Daum C."/>
            <person name="Haridas S."/>
            <person name="He G."/>
            <person name="LaButti K."/>
            <person name="Lipzen A."/>
            <person name="Mondo S."/>
            <person name="Pangilinan J."/>
            <person name="Riley R."/>
            <person name="Salamov A."/>
            <person name="Simmons B.A."/>
            <person name="Magnuson J.K."/>
            <person name="Henrissat B."/>
            <person name="Mortensen U.H."/>
            <person name="Larsen T.O."/>
            <person name="De vries R.P."/>
            <person name="Grigoriev I.V."/>
            <person name="Machida M."/>
            <person name="Baker S.E."/>
            <person name="Andersen M.R."/>
        </authorList>
    </citation>
    <scope>NUCLEOTIDE SEQUENCE [LARGE SCALE GENOMIC DNA]</scope>
    <source>
        <strain evidence="1 2">CBS 126849</strain>
    </source>
</reference>
<dbReference type="EMBL" id="ML733839">
    <property type="protein sequence ID" value="KAB8212836.1"/>
    <property type="molecule type" value="Genomic_DNA"/>
</dbReference>
<organism evidence="1 2">
    <name type="scientific">Aspergillus novoparasiticus</name>
    <dbReference type="NCBI Taxonomy" id="986946"/>
    <lineage>
        <taxon>Eukaryota</taxon>
        <taxon>Fungi</taxon>
        <taxon>Dikarya</taxon>
        <taxon>Ascomycota</taxon>
        <taxon>Pezizomycotina</taxon>
        <taxon>Eurotiomycetes</taxon>
        <taxon>Eurotiomycetidae</taxon>
        <taxon>Eurotiales</taxon>
        <taxon>Aspergillaceae</taxon>
        <taxon>Aspergillus</taxon>
        <taxon>Aspergillus subgen. Circumdati</taxon>
    </lineage>
</organism>
<feature type="non-terminal residue" evidence="1">
    <location>
        <position position="87"/>
    </location>
</feature>
<sequence length="87" mass="9852">MYLMIRTRQDIASLSRFVSRHQSHHQAALQLLLRYLRATSAYRITYRKKDLIGYTDADFGGSTVTEGPYSTSAYTFKLAGGPISWSS</sequence>
<gene>
    <name evidence="1" type="ORF">BDV33DRAFT_186061</name>
</gene>
<keyword evidence="2" id="KW-1185">Reference proteome</keyword>
<dbReference type="PANTHER" id="PTHR11439">
    <property type="entry name" value="GAG-POL-RELATED RETROTRANSPOSON"/>
    <property type="match status" value="1"/>
</dbReference>
<dbReference type="PANTHER" id="PTHR11439:SF467">
    <property type="entry name" value="INTEGRASE CATALYTIC DOMAIN-CONTAINING PROTEIN"/>
    <property type="match status" value="1"/>
</dbReference>
<dbReference type="AlphaFoldDB" id="A0A5N6E5I8"/>
<protein>
    <submittedName>
        <fullName evidence="1">Uncharacterized protein</fullName>
    </submittedName>
</protein>
<dbReference type="Proteomes" id="UP000326799">
    <property type="component" value="Unassembled WGS sequence"/>
</dbReference>
<evidence type="ECO:0000313" key="1">
    <source>
        <dbReference type="EMBL" id="KAB8212836.1"/>
    </source>
</evidence>
<accession>A0A5N6E5I8</accession>